<proteinExistence type="predicted"/>
<evidence type="ECO:0000313" key="1">
    <source>
        <dbReference type="EMBL" id="KAI3864139.1"/>
    </source>
</evidence>
<dbReference type="EMBL" id="JAJJMB010014022">
    <property type="protein sequence ID" value="KAI3864139.1"/>
    <property type="molecule type" value="Genomic_DNA"/>
</dbReference>
<evidence type="ECO:0000313" key="2">
    <source>
        <dbReference type="Proteomes" id="UP001202328"/>
    </source>
</evidence>
<accession>A0AAD4S5R5</accession>
<dbReference type="Proteomes" id="UP001202328">
    <property type="component" value="Unassembled WGS sequence"/>
</dbReference>
<organism evidence="1 2">
    <name type="scientific">Papaver atlanticum</name>
    <dbReference type="NCBI Taxonomy" id="357466"/>
    <lineage>
        <taxon>Eukaryota</taxon>
        <taxon>Viridiplantae</taxon>
        <taxon>Streptophyta</taxon>
        <taxon>Embryophyta</taxon>
        <taxon>Tracheophyta</taxon>
        <taxon>Spermatophyta</taxon>
        <taxon>Magnoliopsida</taxon>
        <taxon>Ranunculales</taxon>
        <taxon>Papaveraceae</taxon>
        <taxon>Papaveroideae</taxon>
        <taxon>Papaver</taxon>
    </lineage>
</organism>
<keyword evidence="2" id="KW-1185">Reference proteome</keyword>
<dbReference type="AlphaFoldDB" id="A0AAD4S5R5"/>
<gene>
    <name evidence="1" type="ORF">MKW98_031731</name>
</gene>
<protein>
    <submittedName>
        <fullName evidence="1">Uncharacterized protein</fullName>
    </submittedName>
</protein>
<sequence>MVKTEKKVVQQKLVEWSVGVASLIAGAVDGMDLVVEMALIREWPVFEGCNGVRIAEKVRMTSGNNMRSIQGKQQKPNFSLSEYPFSSPLLPIGCSPPLPMLMRNIERN</sequence>
<reference evidence="1" key="1">
    <citation type="submission" date="2022-04" db="EMBL/GenBank/DDBJ databases">
        <title>A functionally conserved STORR gene fusion in Papaver species that diverged 16.8 million years ago.</title>
        <authorList>
            <person name="Catania T."/>
        </authorList>
    </citation>
    <scope>NUCLEOTIDE SEQUENCE</scope>
    <source>
        <strain evidence="1">S-188037</strain>
    </source>
</reference>
<name>A0AAD4S5R5_9MAGN</name>
<comment type="caution">
    <text evidence="1">The sequence shown here is derived from an EMBL/GenBank/DDBJ whole genome shotgun (WGS) entry which is preliminary data.</text>
</comment>